<feature type="region of interest" description="Disordered" evidence="2">
    <location>
        <begin position="225"/>
        <end position="289"/>
    </location>
</feature>
<evidence type="ECO:0000313" key="4">
    <source>
        <dbReference type="Proteomes" id="UP000887577"/>
    </source>
</evidence>
<sequence length="373" mass="39725">MDKSPLAMLEKTCETIGLPDTPAKKSSPKNKDSSPSNDGKKKDLETIVTKSPRLNPIPSVDKKMMPGCEPSTSMAAAMFPGVNPNLMQRCFPFHGGAGMPNPMAATGPMGYNPAMMPPYMMPPFMPPTSMPPMMMAPHMPNGRPCVQPGCPTCAAYSMAAFMPPDVMSQLSMLAAYSNNPAMNMAAMQSMNSGRHVCTYNGGNGPCGKTFSSESEHFAHLKSHVAENTSEQKIASNSRAASRNSSPPTEKKTLTSPKNNNNSNNRFHPYMKDSRSATPNNSHNNSNNNANNMAAAQAAANAQVMANNSAMAAQMHAILMNMGMMQHMGQAQNPLVSSASAIPSSMSFPGMQGPQFNPAAFQAMLAAQQRAGMH</sequence>
<dbReference type="PROSITE" id="PS50157">
    <property type="entry name" value="ZINC_FINGER_C2H2_2"/>
    <property type="match status" value="1"/>
</dbReference>
<feature type="region of interest" description="Disordered" evidence="2">
    <location>
        <begin position="14"/>
        <end position="62"/>
    </location>
</feature>
<dbReference type="InterPro" id="IPR013087">
    <property type="entry name" value="Znf_C2H2_type"/>
</dbReference>
<dbReference type="Proteomes" id="UP000887577">
    <property type="component" value="Unplaced"/>
</dbReference>
<evidence type="ECO:0000313" key="5">
    <source>
        <dbReference type="WBParaSite" id="PSU_v2.g2415.t1"/>
    </source>
</evidence>
<name>A0A914YRY4_9BILA</name>
<accession>A0A914YRY4</accession>
<keyword evidence="4" id="KW-1185">Reference proteome</keyword>
<protein>
    <submittedName>
        <fullName evidence="5">C2H2-type domain-containing protein</fullName>
    </submittedName>
</protein>
<keyword evidence="1" id="KW-0863">Zinc-finger</keyword>
<dbReference type="AlphaFoldDB" id="A0A914YRY4"/>
<proteinExistence type="predicted"/>
<feature type="compositionally biased region" description="Low complexity" evidence="2">
    <location>
        <begin position="234"/>
        <end position="245"/>
    </location>
</feature>
<dbReference type="GO" id="GO:0008270">
    <property type="term" value="F:zinc ion binding"/>
    <property type="evidence" value="ECO:0007669"/>
    <property type="project" value="UniProtKB-KW"/>
</dbReference>
<organism evidence="4 5">
    <name type="scientific">Panagrolaimus superbus</name>
    <dbReference type="NCBI Taxonomy" id="310955"/>
    <lineage>
        <taxon>Eukaryota</taxon>
        <taxon>Metazoa</taxon>
        <taxon>Ecdysozoa</taxon>
        <taxon>Nematoda</taxon>
        <taxon>Chromadorea</taxon>
        <taxon>Rhabditida</taxon>
        <taxon>Tylenchina</taxon>
        <taxon>Panagrolaimomorpha</taxon>
        <taxon>Panagrolaimoidea</taxon>
        <taxon>Panagrolaimidae</taxon>
        <taxon>Panagrolaimus</taxon>
    </lineage>
</organism>
<feature type="domain" description="C2H2-type" evidence="3">
    <location>
        <begin position="195"/>
        <end position="228"/>
    </location>
</feature>
<evidence type="ECO:0000259" key="3">
    <source>
        <dbReference type="PROSITE" id="PS50157"/>
    </source>
</evidence>
<evidence type="ECO:0000256" key="1">
    <source>
        <dbReference type="PROSITE-ProRule" id="PRU00042"/>
    </source>
</evidence>
<dbReference type="WBParaSite" id="PSU_v2.g2415.t1">
    <property type="protein sequence ID" value="PSU_v2.g2415.t1"/>
    <property type="gene ID" value="PSU_v2.g2415"/>
</dbReference>
<evidence type="ECO:0000256" key="2">
    <source>
        <dbReference type="SAM" id="MobiDB-lite"/>
    </source>
</evidence>
<feature type="compositionally biased region" description="Low complexity" evidence="2">
    <location>
        <begin position="279"/>
        <end position="289"/>
    </location>
</feature>
<reference evidence="5" key="1">
    <citation type="submission" date="2022-11" db="UniProtKB">
        <authorList>
            <consortium name="WormBaseParasite"/>
        </authorList>
    </citation>
    <scope>IDENTIFICATION</scope>
</reference>
<keyword evidence="1" id="KW-0862">Zinc</keyword>
<keyword evidence="1" id="KW-0479">Metal-binding</keyword>